<feature type="transmembrane region" description="Helical" evidence="1">
    <location>
        <begin position="7"/>
        <end position="24"/>
    </location>
</feature>
<sequence length="209" mass="22260">MASTARLLVPLLVAGGGIAAALLLHDGRWLGLDTGAAGTAVLVLTAWGALFALGRADLSAVENAVSPGEWRAWIGTVFTAVAVAYFVSKLRVFQGADLLHDPAVRAVTTRLVTLLVAWTVLSSMLDARWKHRVQRDERDAEVARQAAAWGRGATVAGIVVLAVTLGFSPADRLTWATPPMIANQLILLVMVGSLFEYAASALRYMADRR</sequence>
<organism evidence="2 3">
    <name type="scientific">Cognatilysobacter xinjiangensis</name>
    <dbReference type="NCBI Taxonomy" id="546892"/>
    <lineage>
        <taxon>Bacteria</taxon>
        <taxon>Pseudomonadati</taxon>
        <taxon>Pseudomonadota</taxon>
        <taxon>Gammaproteobacteria</taxon>
        <taxon>Lysobacterales</taxon>
        <taxon>Lysobacteraceae</taxon>
        <taxon>Cognatilysobacter</taxon>
    </lineage>
</organism>
<keyword evidence="1" id="KW-1133">Transmembrane helix</keyword>
<dbReference type="EMBL" id="BMXY01000005">
    <property type="protein sequence ID" value="GGZ71484.1"/>
    <property type="molecule type" value="Genomic_DNA"/>
</dbReference>
<evidence type="ECO:0000313" key="2">
    <source>
        <dbReference type="EMBL" id="GGZ71484.1"/>
    </source>
</evidence>
<name>A0ABQ3C7E0_9GAMM</name>
<feature type="transmembrane region" description="Helical" evidence="1">
    <location>
        <begin position="148"/>
        <end position="168"/>
    </location>
</feature>
<gene>
    <name evidence="2" type="ORF">GCM10008101_27120</name>
</gene>
<feature type="transmembrane region" description="Helical" evidence="1">
    <location>
        <begin position="180"/>
        <end position="199"/>
    </location>
</feature>
<keyword evidence="3" id="KW-1185">Reference proteome</keyword>
<evidence type="ECO:0000313" key="3">
    <source>
        <dbReference type="Proteomes" id="UP000643403"/>
    </source>
</evidence>
<accession>A0ABQ3C7E0</accession>
<feature type="transmembrane region" description="Helical" evidence="1">
    <location>
        <begin position="36"/>
        <end position="58"/>
    </location>
</feature>
<evidence type="ECO:0000256" key="1">
    <source>
        <dbReference type="SAM" id="Phobius"/>
    </source>
</evidence>
<protein>
    <submittedName>
        <fullName evidence="2">Uncharacterized protein</fullName>
    </submittedName>
</protein>
<reference evidence="3" key="1">
    <citation type="journal article" date="2019" name="Int. J. Syst. Evol. Microbiol.">
        <title>The Global Catalogue of Microorganisms (GCM) 10K type strain sequencing project: providing services to taxonomists for standard genome sequencing and annotation.</title>
        <authorList>
            <consortium name="The Broad Institute Genomics Platform"/>
            <consortium name="The Broad Institute Genome Sequencing Center for Infectious Disease"/>
            <person name="Wu L."/>
            <person name="Ma J."/>
        </authorList>
    </citation>
    <scope>NUCLEOTIDE SEQUENCE [LARGE SCALE GENOMIC DNA]</scope>
    <source>
        <strain evidence="3">KCTC 22558</strain>
    </source>
</reference>
<dbReference type="RefSeq" id="WP_189450932.1">
    <property type="nucleotide sequence ID" value="NZ_BMXY01000005.1"/>
</dbReference>
<feature type="transmembrane region" description="Helical" evidence="1">
    <location>
        <begin position="70"/>
        <end position="87"/>
    </location>
</feature>
<keyword evidence="1" id="KW-0472">Membrane</keyword>
<proteinExistence type="predicted"/>
<dbReference type="Proteomes" id="UP000643403">
    <property type="component" value="Unassembled WGS sequence"/>
</dbReference>
<feature type="transmembrane region" description="Helical" evidence="1">
    <location>
        <begin position="107"/>
        <end position="127"/>
    </location>
</feature>
<comment type="caution">
    <text evidence="2">The sequence shown here is derived from an EMBL/GenBank/DDBJ whole genome shotgun (WGS) entry which is preliminary data.</text>
</comment>
<keyword evidence="1" id="KW-0812">Transmembrane</keyword>